<organism evidence="2 3">
    <name type="scientific">Opacimonas viscosa</name>
    <dbReference type="NCBI Taxonomy" id="2961944"/>
    <lineage>
        <taxon>Bacteria</taxon>
        <taxon>Pseudomonadati</taxon>
        <taxon>Pseudomonadota</taxon>
        <taxon>Gammaproteobacteria</taxon>
        <taxon>Alteromonadales</taxon>
        <taxon>Alteromonadaceae</taxon>
        <taxon>Opacimonas</taxon>
    </lineage>
</organism>
<sequence length="344" mass="38800">MSIFAKPLEFKGQSSEYFGIWLSNLLLTIVTLGIYSAWAKVRRKQYFYNNTYLEDAGFGYHATGLQILKGRLLVLAGFLLLNLLATFLPVLYGFVGLALFFLSPYLINLSLQFNARVTSYRNVRFHFEGSYWEAFLAYIVMPFLSVITLGLLAPVAVRFLLNYVWSRISYGGHSIDTHLSLSDFYKLFGVSVILPVTGLFVLATVLMTLSFTRPESAFSDNYAMASIAPFLLGFYVYIFFIGFVYRIFCMTLLFKGIAIPGAIRFSNTIHPGRLLFILITNFLAIILSIGLLIPWAQIRQHRYITENIATHASTDFAEFVAEAAEKQSAFGEEFADFDGVDLGL</sequence>
<reference evidence="2" key="1">
    <citation type="submission" date="2022-07" db="EMBL/GenBank/DDBJ databases">
        <title>Characterization of the Novel Bacterium Alteromonas immobilis LMIT006 and Alteromonas gregis LMIT007.</title>
        <authorList>
            <person name="Lin X."/>
        </authorList>
    </citation>
    <scope>NUCLEOTIDE SEQUENCE</scope>
    <source>
        <strain evidence="2">LMIT007</strain>
    </source>
</reference>
<keyword evidence="1" id="KW-0472">Membrane</keyword>
<feature type="transmembrane region" description="Helical" evidence="1">
    <location>
        <begin position="232"/>
        <end position="254"/>
    </location>
</feature>
<evidence type="ECO:0000313" key="2">
    <source>
        <dbReference type="EMBL" id="MCP3428860.1"/>
    </source>
</evidence>
<dbReference type="RefSeq" id="WP_254100544.1">
    <property type="nucleotide sequence ID" value="NZ_JANATA010000012.1"/>
</dbReference>
<dbReference type="Proteomes" id="UP001165413">
    <property type="component" value="Unassembled WGS sequence"/>
</dbReference>
<feature type="transmembrane region" description="Helical" evidence="1">
    <location>
        <begin position="274"/>
        <end position="296"/>
    </location>
</feature>
<gene>
    <name evidence="2" type="ORF">NLF92_07860</name>
</gene>
<accession>A0AA42BLJ1</accession>
<proteinExistence type="predicted"/>
<dbReference type="EMBL" id="JANATA010000012">
    <property type="protein sequence ID" value="MCP3428860.1"/>
    <property type="molecule type" value="Genomic_DNA"/>
</dbReference>
<dbReference type="Pfam" id="PF05987">
    <property type="entry name" value="DUF898"/>
    <property type="match status" value="1"/>
</dbReference>
<evidence type="ECO:0000313" key="3">
    <source>
        <dbReference type="Proteomes" id="UP001165413"/>
    </source>
</evidence>
<feature type="transmembrane region" description="Helical" evidence="1">
    <location>
        <begin position="20"/>
        <end position="38"/>
    </location>
</feature>
<name>A0AA42BLJ1_9ALTE</name>
<keyword evidence="3" id="KW-1185">Reference proteome</keyword>
<feature type="transmembrane region" description="Helical" evidence="1">
    <location>
        <begin position="135"/>
        <end position="161"/>
    </location>
</feature>
<feature type="transmembrane region" description="Helical" evidence="1">
    <location>
        <begin position="187"/>
        <end position="212"/>
    </location>
</feature>
<evidence type="ECO:0000256" key="1">
    <source>
        <dbReference type="SAM" id="Phobius"/>
    </source>
</evidence>
<comment type="caution">
    <text evidence="2">The sequence shown here is derived from an EMBL/GenBank/DDBJ whole genome shotgun (WGS) entry which is preliminary data.</text>
</comment>
<dbReference type="AlphaFoldDB" id="A0AA42BLJ1"/>
<keyword evidence="1" id="KW-1133">Transmembrane helix</keyword>
<keyword evidence="1" id="KW-0812">Transmembrane</keyword>
<protein>
    <submittedName>
        <fullName evidence="2">YjgN family protein</fullName>
    </submittedName>
</protein>
<dbReference type="InterPro" id="IPR010295">
    <property type="entry name" value="DUF898"/>
</dbReference>
<feature type="transmembrane region" description="Helical" evidence="1">
    <location>
        <begin position="72"/>
        <end position="102"/>
    </location>
</feature>